<reference evidence="4 5" key="1">
    <citation type="submission" date="2019-01" db="EMBL/GenBank/DDBJ databases">
        <title>Agromyces.</title>
        <authorList>
            <person name="Li J."/>
        </authorList>
    </citation>
    <scope>NUCLEOTIDE SEQUENCE [LARGE SCALE GENOMIC DNA]</scope>
    <source>
        <strain evidence="4 5">DSM 23870</strain>
    </source>
</reference>
<dbReference type="Proteomes" id="UP000292686">
    <property type="component" value="Unassembled WGS sequence"/>
</dbReference>
<evidence type="ECO:0000313" key="4">
    <source>
        <dbReference type="EMBL" id="RXZ86073.1"/>
    </source>
</evidence>
<dbReference type="Proteomes" id="UP000581087">
    <property type="component" value="Unassembled WGS sequence"/>
</dbReference>
<evidence type="ECO:0000313" key="3">
    <source>
        <dbReference type="EMBL" id="NYD68714.1"/>
    </source>
</evidence>
<organism evidence="4 5">
    <name type="scientific">Agromyces atrinae</name>
    <dbReference type="NCBI Taxonomy" id="592376"/>
    <lineage>
        <taxon>Bacteria</taxon>
        <taxon>Bacillati</taxon>
        <taxon>Actinomycetota</taxon>
        <taxon>Actinomycetes</taxon>
        <taxon>Micrococcales</taxon>
        <taxon>Microbacteriaceae</taxon>
        <taxon>Agromyces</taxon>
    </lineage>
</organism>
<gene>
    <name evidence="3" type="ORF">BJ972_003233</name>
    <name evidence="4" type="ORF">ESP50_12815</name>
</gene>
<dbReference type="EMBL" id="SDPM01000006">
    <property type="protein sequence ID" value="RXZ86073.1"/>
    <property type="molecule type" value="Genomic_DNA"/>
</dbReference>
<keyword evidence="2" id="KW-1133">Transmembrane helix</keyword>
<keyword evidence="2" id="KW-0812">Transmembrane</keyword>
<comment type="caution">
    <text evidence="4">The sequence shown here is derived from an EMBL/GenBank/DDBJ whole genome shotgun (WGS) entry which is preliminary data.</text>
</comment>
<sequence length="324" mass="33297">MTNDVDTATTGRPRRRVITIAALGLAIVLAAGTITWWSVARSDAHARADALVTRVIDAEAEAQRATTRAAEVSATLVALNDSAVTRVLALADASPDLLSPEIVTALREVSAVVTGDGNSDSDIETASAPGSVEVRADFARSADELTDTVQWGDADAVEADADAEVQRLAAAGASADAHTVEVTALVDQVVASLELIATDTGDRAAATHDRLEHAGDYRAQLTEHSAALRELAASAAGSTAATEWVPLVERLEAYAATVPAAQATHDQRVAEIEAERQAEIARQEEAARENSGGGDSGGGGGGGGGGGDWCPEVNWTGYIILVPC</sequence>
<feature type="region of interest" description="Disordered" evidence="1">
    <location>
        <begin position="281"/>
        <end position="308"/>
    </location>
</feature>
<name>A0A4Q2M718_9MICO</name>
<keyword evidence="5" id="KW-1185">Reference proteome</keyword>
<evidence type="ECO:0000313" key="6">
    <source>
        <dbReference type="Proteomes" id="UP000581087"/>
    </source>
</evidence>
<feature type="compositionally biased region" description="Gly residues" evidence="1">
    <location>
        <begin position="291"/>
        <end position="308"/>
    </location>
</feature>
<accession>A0A4Q2M718</accession>
<dbReference type="RefSeq" id="WP_129175746.1">
    <property type="nucleotide sequence ID" value="NZ_JACCBI010000001.1"/>
</dbReference>
<proteinExistence type="predicted"/>
<evidence type="ECO:0000256" key="2">
    <source>
        <dbReference type="SAM" id="Phobius"/>
    </source>
</evidence>
<evidence type="ECO:0000313" key="5">
    <source>
        <dbReference type="Proteomes" id="UP000292686"/>
    </source>
</evidence>
<dbReference type="EMBL" id="JACCBI010000001">
    <property type="protein sequence ID" value="NYD68714.1"/>
    <property type="molecule type" value="Genomic_DNA"/>
</dbReference>
<evidence type="ECO:0000256" key="1">
    <source>
        <dbReference type="SAM" id="MobiDB-lite"/>
    </source>
</evidence>
<protein>
    <submittedName>
        <fullName evidence="4">Uncharacterized protein</fullName>
    </submittedName>
</protein>
<dbReference type="AlphaFoldDB" id="A0A4Q2M718"/>
<feature type="transmembrane region" description="Helical" evidence="2">
    <location>
        <begin position="17"/>
        <end position="39"/>
    </location>
</feature>
<reference evidence="3 6" key="2">
    <citation type="submission" date="2020-07" db="EMBL/GenBank/DDBJ databases">
        <title>Sequencing the genomes of 1000 actinobacteria strains.</title>
        <authorList>
            <person name="Klenk H.-P."/>
        </authorList>
    </citation>
    <scope>NUCLEOTIDE SEQUENCE [LARGE SCALE GENOMIC DNA]</scope>
    <source>
        <strain evidence="3 6">DSM 23870</strain>
    </source>
</reference>
<keyword evidence="2" id="KW-0472">Membrane</keyword>